<comment type="caution">
    <text evidence="2">The sequence shown here is derived from an EMBL/GenBank/DDBJ whole genome shotgun (WGS) entry which is preliminary data.</text>
</comment>
<keyword evidence="3" id="KW-1185">Reference proteome</keyword>
<dbReference type="EMBL" id="JAICCF010000001">
    <property type="protein sequence ID" value="MBW8683732.1"/>
    <property type="molecule type" value="Genomic_DNA"/>
</dbReference>
<evidence type="ECO:0000313" key="2">
    <source>
        <dbReference type="EMBL" id="MBW8683732.1"/>
    </source>
</evidence>
<dbReference type="PROSITE" id="PS51257">
    <property type="entry name" value="PROKAR_LIPOPROTEIN"/>
    <property type="match status" value="1"/>
</dbReference>
<feature type="chain" id="PRO_5045757934" description="Ig-like domain-containing protein" evidence="1">
    <location>
        <begin position="20"/>
        <end position="248"/>
    </location>
</feature>
<evidence type="ECO:0000256" key="1">
    <source>
        <dbReference type="SAM" id="SignalP"/>
    </source>
</evidence>
<sequence length="248" mass="26078">MRHRHLLIALFIGISGLLAACGGGGAGGKETVCDLGLKPKISSNAPLGNNDTLRLSVFGIDEPKKYTWEGPNGYVSHEKSPVIVRPDKGPHVYTLSVVTNGGCTYTASSGELTVTGPWDPCDLDSNVLRIQRVSLMSFNKIEGRPNGSNFVVHLSNGELATCDFEFSGNQPPAEGRYPVVTGTGTVPAGRVRVLVDISALSFPYNATGGEVLVTLNGTTTMISFCGVTFTSSNPISSTTGGANIMWTP</sequence>
<feature type="signal peptide" evidence="1">
    <location>
        <begin position="1"/>
        <end position="19"/>
    </location>
</feature>
<gene>
    <name evidence="2" type="ORF">K1Y79_05240</name>
</gene>
<organism evidence="2 3">
    <name type="scientific">Chitinophaga rhizophila</name>
    <dbReference type="NCBI Taxonomy" id="2866212"/>
    <lineage>
        <taxon>Bacteria</taxon>
        <taxon>Pseudomonadati</taxon>
        <taxon>Bacteroidota</taxon>
        <taxon>Chitinophagia</taxon>
        <taxon>Chitinophagales</taxon>
        <taxon>Chitinophagaceae</taxon>
        <taxon>Chitinophaga</taxon>
    </lineage>
</organism>
<dbReference type="RefSeq" id="WP_220248943.1">
    <property type="nucleotide sequence ID" value="NZ_JAICCF010000001.1"/>
</dbReference>
<accession>A0ABS7GAH8</accession>
<name>A0ABS7GAH8_9BACT</name>
<reference evidence="2 3" key="1">
    <citation type="submission" date="2021-08" db="EMBL/GenBank/DDBJ databases">
        <title>The genome sequence of Chitinophaga sp. B61.</title>
        <authorList>
            <person name="Zhang X."/>
        </authorList>
    </citation>
    <scope>NUCLEOTIDE SEQUENCE [LARGE SCALE GENOMIC DNA]</scope>
    <source>
        <strain evidence="2 3">B61</strain>
    </source>
</reference>
<evidence type="ECO:0000313" key="3">
    <source>
        <dbReference type="Proteomes" id="UP000812961"/>
    </source>
</evidence>
<keyword evidence="1" id="KW-0732">Signal</keyword>
<protein>
    <recommendedName>
        <fullName evidence="4">Ig-like domain-containing protein</fullName>
    </recommendedName>
</protein>
<proteinExistence type="predicted"/>
<evidence type="ECO:0008006" key="4">
    <source>
        <dbReference type="Google" id="ProtNLM"/>
    </source>
</evidence>
<dbReference type="Proteomes" id="UP000812961">
    <property type="component" value="Unassembled WGS sequence"/>
</dbReference>